<proteinExistence type="predicted"/>
<protein>
    <submittedName>
        <fullName evidence="1">Uncharacterized protein</fullName>
    </submittedName>
</protein>
<dbReference type="Proteomes" id="UP000054928">
    <property type="component" value="Unassembled WGS sequence"/>
</dbReference>
<dbReference type="GeneID" id="36395934"/>
<accession>A0A0P1AVJ3</accession>
<dbReference type="EMBL" id="CCYD01001204">
    <property type="protein sequence ID" value="CEG44522.1"/>
    <property type="molecule type" value="Genomic_DNA"/>
</dbReference>
<dbReference type="RefSeq" id="XP_024580891.1">
    <property type="nucleotide sequence ID" value="XM_024730633.1"/>
</dbReference>
<reference evidence="2" key="1">
    <citation type="submission" date="2014-09" db="EMBL/GenBank/DDBJ databases">
        <authorList>
            <person name="Sharma Rahul"/>
            <person name="Thines Marco"/>
        </authorList>
    </citation>
    <scope>NUCLEOTIDE SEQUENCE [LARGE SCALE GENOMIC DNA]</scope>
</reference>
<evidence type="ECO:0000313" key="2">
    <source>
        <dbReference type="Proteomes" id="UP000054928"/>
    </source>
</evidence>
<dbReference type="AlphaFoldDB" id="A0A0P1AVJ3"/>
<name>A0A0P1AVJ3_PLAHL</name>
<keyword evidence="2" id="KW-1185">Reference proteome</keyword>
<evidence type="ECO:0000313" key="1">
    <source>
        <dbReference type="EMBL" id="CEG44522.1"/>
    </source>
</evidence>
<sequence>MFPQLLESVCLQPALLASLPPVEARVSICEFEYLYTFTFLQLIISKIFVFGIFNAPRVLFSVVNFMESYIVAHVLNLVELHSTRSMNFHV</sequence>
<organism evidence="1 2">
    <name type="scientific">Plasmopara halstedii</name>
    <name type="common">Downy mildew of sunflower</name>
    <dbReference type="NCBI Taxonomy" id="4781"/>
    <lineage>
        <taxon>Eukaryota</taxon>
        <taxon>Sar</taxon>
        <taxon>Stramenopiles</taxon>
        <taxon>Oomycota</taxon>
        <taxon>Peronosporomycetes</taxon>
        <taxon>Peronosporales</taxon>
        <taxon>Peronosporaceae</taxon>
        <taxon>Plasmopara</taxon>
    </lineage>
</organism>